<evidence type="ECO:0000256" key="5">
    <source>
        <dbReference type="ARBA" id="ARBA00023136"/>
    </source>
</evidence>
<feature type="transmembrane region" description="Helical" evidence="6">
    <location>
        <begin position="127"/>
        <end position="147"/>
    </location>
</feature>
<proteinExistence type="inferred from homology"/>
<dbReference type="InterPro" id="IPR039667">
    <property type="entry name" value="Dolichyldiphosphatase_PAP2"/>
</dbReference>
<protein>
    <recommendedName>
        <fullName evidence="6">Dolichyldiphosphatase</fullName>
        <ecNumber evidence="6">3.6.1.43</ecNumber>
    </recommendedName>
</protein>
<keyword evidence="4 6" id="KW-1133">Transmembrane helix</keyword>
<sequence length="239" mass="27586">MSNAQRASLDLTHVLYDDSSLFSLFLALITLSPILLMAAYAALAVQTRELTIITMWAGQLFCEGFNWILKRAIKQDRPIDSLSNGYGFPSSHSQYMGFFASFLMCHLRFRHRFTSCGYPILDRAWRVLLYVAIGAWAVGVAYSRYYLTYHTPHQILWGFAIGILLGLSLYILTELIPRRYPTSFLGRAKDGLLRGQVMTWLQIRDGWDVWSDAGREVEWVRWRGEWEKRRQRGGDGKSE</sequence>
<dbReference type="SMART" id="SM00014">
    <property type="entry name" value="acidPPc"/>
    <property type="match status" value="1"/>
</dbReference>
<dbReference type="EC" id="3.6.1.43" evidence="6"/>
<dbReference type="OrthoDB" id="302705at2759"/>
<comment type="pathway">
    <text evidence="6">Protein modification; protein glycosylation.</text>
</comment>
<dbReference type="HOGENOM" id="CLU_074922_0_2_1"/>
<feature type="transmembrane region" description="Helical" evidence="6">
    <location>
        <begin position="20"/>
        <end position="43"/>
    </location>
</feature>
<dbReference type="GO" id="GO:0005789">
    <property type="term" value="C:endoplasmic reticulum membrane"/>
    <property type="evidence" value="ECO:0007669"/>
    <property type="project" value="UniProtKB-SubCell"/>
</dbReference>
<dbReference type="STRING" id="765440.A0A0C3BV09"/>
<comment type="catalytic activity">
    <reaction evidence="6">
        <text>a di-trans,poly-cis-dolichyl diphosphate + H2O = a di-trans,poly-cis-dolichyl phosphate + phosphate + H(+)</text>
        <dbReference type="Rhea" id="RHEA:14385"/>
        <dbReference type="Rhea" id="RHEA-COMP:19498"/>
        <dbReference type="Rhea" id="RHEA-COMP:19506"/>
        <dbReference type="ChEBI" id="CHEBI:15377"/>
        <dbReference type="ChEBI" id="CHEBI:15378"/>
        <dbReference type="ChEBI" id="CHEBI:43474"/>
        <dbReference type="ChEBI" id="CHEBI:57497"/>
        <dbReference type="ChEBI" id="CHEBI:57683"/>
        <dbReference type="EC" id="3.6.1.43"/>
    </reaction>
</comment>
<dbReference type="InterPro" id="IPR036938">
    <property type="entry name" value="PAP2/HPO_sf"/>
</dbReference>
<reference evidence="8 9" key="1">
    <citation type="submission" date="2014-04" db="EMBL/GenBank/DDBJ databases">
        <authorList>
            <consortium name="DOE Joint Genome Institute"/>
            <person name="Kuo A."/>
            <person name="Tarkka M."/>
            <person name="Buscot F."/>
            <person name="Kohler A."/>
            <person name="Nagy L.G."/>
            <person name="Floudas D."/>
            <person name="Copeland A."/>
            <person name="Barry K.W."/>
            <person name="Cichocki N."/>
            <person name="Veneault-Fourrey C."/>
            <person name="LaButti K."/>
            <person name="Lindquist E.A."/>
            <person name="Lipzen A."/>
            <person name="Lundell T."/>
            <person name="Morin E."/>
            <person name="Murat C."/>
            <person name="Sun H."/>
            <person name="Tunlid A."/>
            <person name="Henrissat B."/>
            <person name="Grigoriev I.V."/>
            <person name="Hibbett D.S."/>
            <person name="Martin F."/>
            <person name="Nordberg H.P."/>
            <person name="Cantor M.N."/>
            <person name="Hua S.X."/>
        </authorList>
    </citation>
    <scope>NUCLEOTIDE SEQUENCE [LARGE SCALE GENOMIC DNA]</scope>
    <source>
        <strain evidence="8 9">F 1598</strain>
    </source>
</reference>
<feature type="domain" description="Phosphatidic acid phosphatase type 2/haloperoxidase" evidence="7">
    <location>
        <begin position="52"/>
        <end position="170"/>
    </location>
</feature>
<dbReference type="EMBL" id="KN832973">
    <property type="protein sequence ID" value="KIM90393.1"/>
    <property type="molecule type" value="Genomic_DNA"/>
</dbReference>
<reference evidence="9" key="2">
    <citation type="submission" date="2015-01" db="EMBL/GenBank/DDBJ databases">
        <title>Evolutionary Origins and Diversification of the Mycorrhizal Mutualists.</title>
        <authorList>
            <consortium name="DOE Joint Genome Institute"/>
            <consortium name="Mycorrhizal Genomics Consortium"/>
            <person name="Kohler A."/>
            <person name="Kuo A."/>
            <person name="Nagy L.G."/>
            <person name="Floudas D."/>
            <person name="Copeland A."/>
            <person name="Barry K.W."/>
            <person name="Cichocki N."/>
            <person name="Veneault-Fourrey C."/>
            <person name="LaButti K."/>
            <person name="Lindquist E.A."/>
            <person name="Lipzen A."/>
            <person name="Lundell T."/>
            <person name="Morin E."/>
            <person name="Murat C."/>
            <person name="Riley R."/>
            <person name="Ohm R."/>
            <person name="Sun H."/>
            <person name="Tunlid A."/>
            <person name="Henrissat B."/>
            <person name="Grigoriev I.V."/>
            <person name="Hibbett D.S."/>
            <person name="Martin F."/>
        </authorList>
    </citation>
    <scope>NUCLEOTIDE SEQUENCE [LARGE SCALE GENOMIC DNA]</scope>
    <source>
        <strain evidence="9">F 1598</strain>
    </source>
</reference>
<dbReference type="Proteomes" id="UP000054166">
    <property type="component" value="Unassembled WGS sequence"/>
</dbReference>
<evidence type="ECO:0000256" key="3">
    <source>
        <dbReference type="ARBA" id="ARBA00022801"/>
    </source>
</evidence>
<dbReference type="InterPro" id="IPR000326">
    <property type="entry name" value="PAP2/HPO"/>
</dbReference>
<comment type="function">
    <text evidence="6">Required for efficient N-glycosylation. Necessary for maintaining optimal levels of dolichol-linked oligosaccharides. Hydrolyzes dolichyl pyrophosphate at a very high rate and dolichyl monophosphate at a much lower rate. Does not act on phosphatidate.</text>
</comment>
<comment type="similarity">
    <text evidence="6">Belongs to the dolichyldiphosphatase family.</text>
</comment>
<keyword evidence="3 6" id="KW-0378">Hydrolase</keyword>
<feature type="transmembrane region" description="Helical" evidence="6">
    <location>
        <begin position="50"/>
        <end position="69"/>
    </location>
</feature>
<dbReference type="SUPFAM" id="SSF48317">
    <property type="entry name" value="Acid phosphatase/Vanadium-dependent haloperoxidase"/>
    <property type="match status" value="1"/>
</dbReference>
<keyword evidence="2 6" id="KW-0812">Transmembrane</keyword>
<dbReference type="PANTHER" id="PTHR11247:SF1">
    <property type="entry name" value="DOLICHYLDIPHOSPHATASE 1"/>
    <property type="match status" value="1"/>
</dbReference>
<accession>A0A0C3BV09</accession>
<feature type="transmembrane region" description="Helical" evidence="6">
    <location>
        <begin position="89"/>
        <end position="107"/>
    </location>
</feature>
<evidence type="ECO:0000259" key="7">
    <source>
        <dbReference type="SMART" id="SM00014"/>
    </source>
</evidence>
<dbReference type="InParanoid" id="A0A0C3BV09"/>
<dbReference type="GO" id="GO:0047874">
    <property type="term" value="F:dolichyldiphosphatase activity"/>
    <property type="evidence" value="ECO:0007669"/>
    <property type="project" value="UniProtKB-UniRule"/>
</dbReference>
<keyword evidence="5 6" id="KW-0472">Membrane</keyword>
<dbReference type="GO" id="GO:0006487">
    <property type="term" value="P:protein N-linked glycosylation"/>
    <property type="evidence" value="ECO:0007669"/>
    <property type="project" value="UniProtKB-UniRule"/>
</dbReference>
<name>A0A0C3BV09_PILCF</name>
<evidence type="ECO:0000256" key="2">
    <source>
        <dbReference type="ARBA" id="ARBA00022692"/>
    </source>
</evidence>
<gene>
    <name evidence="8" type="ORF">PILCRDRAFT_181716</name>
</gene>
<dbReference type="UniPathway" id="UPA00378"/>
<comment type="subcellular location">
    <subcellularLocation>
        <location evidence="6">Endoplasmic reticulum membrane</location>
        <topology evidence="6">Multi-pass membrane protein</topology>
    </subcellularLocation>
    <subcellularLocation>
        <location evidence="1">Membrane</location>
        <topology evidence="1">Multi-pass membrane protein</topology>
    </subcellularLocation>
</comment>
<keyword evidence="9" id="KW-1185">Reference proteome</keyword>
<dbReference type="Gene3D" id="1.20.144.10">
    <property type="entry name" value="Phosphatidic acid phosphatase type 2/haloperoxidase"/>
    <property type="match status" value="1"/>
</dbReference>
<keyword evidence="6" id="KW-0256">Endoplasmic reticulum</keyword>
<evidence type="ECO:0000313" key="8">
    <source>
        <dbReference type="EMBL" id="KIM90393.1"/>
    </source>
</evidence>
<dbReference type="PANTHER" id="PTHR11247">
    <property type="entry name" value="PALMITOYL-PROTEIN THIOESTERASE/DOLICHYLDIPHOSPHATASE 1"/>
    <property type="match status" value="1"/>
</dbReference>
<dbReference type="Pfam" id="PF01569">
    <property type="entry name" value="PAP2"/>
    <property type="match status" value="1"/>
</dbReference>
<dbReference type="GO" id="GO:0008610">
    <property type="term" value="P:lipid biosynthetic process"/>
    <property type="evidence" value="ECO:0007669"/>
    <property type="project" value="TreeGrafter"/>
</dbReference>
<feature type="transmembrane region" description="Helical" evidence="6">
    <location>
        <begin position="153"/>
        <end position="172"/>
    </location>
</feature>
<evidence type="ECO:0000256" key="4">
    <source>
        <dbReference type="ARBA" id="ARBA00022989"/>
    </source>
</evidence>
<evidence type="ECO:0000313" key="9">
    <source>
        <dbReference type="Proteomes" id="UP000054166"/>
    </source>
</evidence>
<organism evidence="8 9">
    <name type="scientific">Piloderma croceum (strain F 1598)</name>
    <dbReference type="NCBI Taxonomy" id="765440"/>
    <lineage>
        <taxon>Eukaryota</taxon>
        <taxon>Fungi</taxon>
        <taxon>Dikarya</taxon>
        <taxon>Basidiomycota</taxon>
        <taxon>Agaricomycotina</taxon>
        <taxon>Agaricomycetes</taxon>
        <taxon>Agaricomycetidae</taxon>
        <taxon>Atheliales</taxon>
        <taxon>Atheliaceae</taxon>
        <taxon>Piloderma</taxon>
    </lineage>
</organism>
<dbReference type="AlphaFoldDB" id="A0A0C3BV09"/>
<dbReference type="CDD" id="cd03382">
    <property type="entry name" value="PAP2_dolichyldiphosphatase"/>
    <property type="match status" value="1"/>
</dbReference>
<evidence type="ECO:0000256" key="1">
    <source>
        <dbReference type="ARBA" id="ARBA00004141"/>
    </source>
</evidence>
<evidence type="ECO:0000256" key="6">
    <source>
        <dbReference type="RuleBase" id="RU367078"/>
    </source>
</evidence>